<dbReference type="GO" id="GO:0006303">
    <property type="term" value="P:double-strand break repair via nonhomologous end joining"/>
    <property type="evidence" value="ECO:0007669"/>
    <property type="project" value="TreeGrafter"/>
</dbReference>
<dbReference type="InterPro" id="IPR001888">
    <property type="entry name" value="Transposase_1"/>
</dbReference>
<dbReference type="Gene3D" id="1.10.10.1450">
    <property type="match status" value="1"/>
</dbReference>
<dbReference type="Proteomes" id="UP000663866">
    <property type="component" value="Unassembled WGS sequence"/>
</dbReference>
<protein>
    <recommendedName>
        <fullName evidence="1">Mos1 transposase HTH domain-containing protein</fullName>
    </recommendedName>
</protein>
<dbReference type="GO" id="GO:0042800">
    <property type="term" value="F:histone H3K4 methyltransferase activity"/>
    <property type="evidence" value="ECO:0007669"/>
    <property type="project" value="TreeGrafter"/>
</dbReference>
<dbReference type="InterPro" id="IPR036388">
    <property type="entry name" value="WH-like_DNA-bd_sf"/>
</dbReference>
<dbReference type="GO" id="GO:0003697">
    <property type="term" value="F:single-stranded DNA binding"/>
    <property type="evidence" value="ECO:0007669"/>
    <property type="project" value="TreeGrafter"/>
</dbReference>
<dbReference type="Gene3D" id="3.30.420.10">
    <property type="entry name" value="Ribonuclease H-like superfamily/Ribonuclease H"/>
    <property type="match status" value="1"/>
</dbReference>
<comment type="caution">
    <text evidence="3">The sequence shown here is derived from an EMBL/GenBank/DDBJ whole genome shotgun (WGS) entry which is preliminary data.</text>
</comment>
<dbReference type="EMBL" id="CAJNRF010014306">
    <property type="protein sequence ID" value="CAF2156197.1"/>
    <property type="molecule type" value="Genomic_DNA"/>
</dbReference>
<dbReference type="GO" id="GO:0046975">
    <property type="term" value="F:histone H3K36 methyltransferase activity"/>
    <property type="evidence" value="ECO:0007669"/>
    <property type="project" value="TreeGrafter"/>
</dbReference>
<dbReference type="Pfam" id="PF17906">
    <property type="entry name" value="HTH_48"/>
    <property type="match status" value="1"/>
</dbReference>
<dbReference type="AlphaFoldDB" id="A0A820DJR3"/>
<dbReference type="InterPro" id="IPR052709">
    <property type="entry name" value="Transposase-MT_Hybrid"/>
</dbReference>
<dbReference type="GO" id="GO:0000014">
    <property type="term" value="F:single-stranded DNA endodeoxyribonuclease activity"/>
    <property type="evidence" value="ECO:0007669"/>
    <property type="project" value="TreeGrafter"/>
</dbReference>
<feature type="domain" description="Mos1 transposase HTH" evidence="1">
    <location>
        <begin position="13"/>
        <end position="62"/>
    </location>
</feature>
<dbReference type="GO" id="GO:0031297">
    <property type="term" value="P:replication fork processing"/>
    <property type="evidence" value="ECO:0007669"/>
    <property type="project" value="TreeGrafter"/>
</dbReference>
<dbReference type="InterPro" id="IPR041426">
    <property type="entry name" value="Mos1_HTH"/>
</dbReference>
<evidence type="ECO:0000259" key="1">
    <source>
        <dbReference type="Pfam" id="PF17906"/>
    </source>
</evidence>
<evidence type="ECO:0000313" key="2">
    <source>
        <dbReference type="EMBL" id="CAF2156197.1"/>
    </source>
</evidence>
<reference evidence="3" key="1">
    <citation type="submission" date="2021-02" db="EMBL/GenBank/DDBJ databases">
        <authorList>
            <person name="Nowell W R."/>
        </authorList>
    </citation>
    <scope>NUCLEOTIDE SEQUENCE</scope>
</reference>
<sequence length="344" mass="40270">MEIDLESEMKLSRRELRVLLLHEFRLGRKATEATSNICGTMGKDVLSIRTAQHWFHRFKNGNFELDDLPHTGGPLEVDMDLLKQLIEQDPRLTTRCLAERLGCSHITVETHLHELGKTWKYGVWIPHELSSIQLQHRVDACMELITSHRNYQWLHSLITGDEKWRLYINYTYHRQWLSAGQTGVTTPKPDPHPKKVMLSVWWGVKGIIHWEILPDSCSITADLYCQQLDRVAAKLKGKQDRIYFLHDNARPHVAKSTRQKLLSLGWITVPHPPYSPDLAPTDYHLYRSLSDYLREKKFNDESHIKMDLLNFFHQKSQDFYEHGILSLSQRWQQVIDSNGAYIND</sequence>
<dbReference type="Pfam" id="PF01359">
    <property type="entry name" value="Transposase_1"/>
    <property type="match status" value="1"/>
</dbReference>
<dbReference type="PANTHER" id="PTHR46060">
    <property type="entry name" value="MARINER MOS1 TRANSPOSASE-LIKE PROTEIN"/>
    <property type="match status" value="1"/>
</dbReference>
<dbReference type="EMBL" id="CAJOBG010008044">
    <property type="protein sequence ID" value="CAF4233419.1"/>
    <property type="molecule type" value="Genomic_DNA"/>
</dbReference>
<organism evidence="3 4">
    <name type="scientific">Rotaria magnacalcarata</name>
    <dbReference type="NCBI Taxonomy" id="392030"/>
    <lineage>
        <taxon>Eukaryota</taxon>
        <taxon>Metazoa</taxon>
        <taxon>Spiralia</taxon>
        <taxon>Gnathifera</taxon>
        <taxon>Rotifera</taxon>
        <taxon>Eurotatoria</taxon>
        <taxon>Bdelloidea</taxon>
        <taxon>Philodinida</taxon>
        <taxon>Philodinidae</taxon>
        <taxon>Rotaria</taxon>
    </lineage>
</organism>
<dbReference type="GO" id="GO:0035861">
    <property type="term" value="C:site of double-strand break"/>
    <property type="evidence" value="ECO:0007669"/>
    <property type="project" value="TreeGrafter"/>
</dbReference>
<evidence type="ECO:0000313" key="3">
    <source>
        <dbReference type="EMBL" id="CAF4233419.1"/>
    </source>
</evidence>
<dbReference type="GO" id="GO:0003690">
    <property type="term" value="F:double-stranded DNA binding"/>
    <property type="evidence" value="ECO:0007669"/>
    <property type="project" value="TreeGrafter"/>
</dbReference>
<keyword evidence="4" id="KW-1185">Reference proteome</keyword>
<accession>A0A820DJR3</accession>
<dbReference type="InterPro" id="IPR036397">
    <property type="entry name" value="RNaseH_sf"/>
</dbReference>
<gene>
    <name evidence="3" type="ORF">OVN521_LOCUS28104</name>
    <name evidence="2" type="ORF">WKI299_LOCUS31352</name>
</gene>
<evidence type="ECO:0000313" key="4">
    <source>
        <dbReference type="Proteomes" id="UP000663866"/>
    </source>
</evidence>
<name>A0A820DJR3_9BILA</name>
<dbReference type="GO" id="GO:0005634">
    <property type="term" value="C:nucleus"/>
    <property type="evidence" value="ECO:0007669"/>
    <property type="project" value="TreeGrafter"/>
</dbReference>
<dbReference type="GO" id="GO:0015074">
    <property type="term" value="P:DNA integration"/>
    <property type="evidence" value="ECO:0007669"/>
    <property type="project" value="TreeGrafter"/>
</dbReference>
<dbReference type="GO" id="GO:0000793">
    <property type="term" value="C:condensed chromosome"/>
    <property type="evidence" value="ECO:0007669"/>
    <property type="project" value="TreeGrafter"/>
</dbReference>
<dbReference type="GO" id="GO:0044774">
    <property type="term" value="P:mitotic DNA integrity checkpoint signaling"/>
    <property type="evidence" value="ECO:0007669"/>
    <property type="project" value="TreeGrafter"/>
</dbReference>
<dbReference type="GO" id="GO:0044547">
    <property type="term" value="F:DNA topoisomerase binding"/>
    <property type="evidence" value="ECO:0007669"/>
    <property type="project" value="TreeGrafter"/>
</dbReference>
<dbReference type="Gene3D" id="1.10.10.10">
    <property type="entry name" value="Winged helix-like DNA-binding domain superfamily/Winged helix DNA-binding domain"/>
    <property type="match status" value="1"/>
</dbReference>
<dbReference type="PANTHER" id="PTHR46060:SF2">
    <property type="entry name" value="HISTONE-LYSINE N-METHYLTRANSFERASE SETMAR"/>
    <property type="match status" value="1"/>
</dbReference>
<proteinExistence type="predicted"/>
<dbReference type="GO" id="GO:0000729">
    <property type="term" value="P:DNA double-strand break processing"/>
    <property type="evidence" value="ECO:0007669"/>
    <property type="project" value="TreeGrafter"/>
</dbReference>
<dbReference type="Proteomes" id="UP000663856">
    <property type="component" value="Unassembled WGS sequence"/>
</dbReference>